<dbReference type="SMART" id="SM00853">
    <property type="entry name" value="MutL_C"/>
    <property type="match status" value="1"/>
</dbReference>
<dbReference type="GO" id="GO:0030983">
    <property type="term" value="F:mismatched DNA binding"/>
    <property type="evidence" value="ECO:0007669"/>
    <property type="project" value="InterPro"/>
</dbReference>
<dbReference type="Gene3D" id="3.30.1540.20">
    <property type="entry name" value="MutL, C-terminal domain, dimerisation subdomain"/>
    <property type="match status" value="1"/>
</dbReference>
<feature type="non-terminal residue" evidence="5">
    <location>
        <position position="1156"/>
    </location>
</feature>
<dbReference type="Gene3D" id="3.30.565.10">
    <property type="entry name" value="Histidine kinase-like ATPase, C-terminal domain"/>
    <property type="match status" value="1"/>
</dbReference>
<name>A0AAV8YA51_9CUCU</name>
<dbReference type="NCBIfam" id="TIGR00585">
    <property type="entry name" value="mutl"/>
    <property type="match status" value="1"/>
</dbReference>
<dbReference type="SUPFAM" id="SSF54211">
    <property type="entry name" value="Ribosomal protein S5 domain 2-like"/>
    <property type="match status" value="1"/>
</dbReference>
<dbReference type="GO" id="GO:0016887">
    <property type="term" value="F:ATP hydrolysis activity"/>
    <property type="evidence" value="ECO:0007669"/>
    <property type="project" value="InterPro"/>
</dbReference>
<dbReference type="InterPro" id="IPR036890">
    <property type="entry name" value="HATPase_C_sf"/>
</dbReference>
<evidence type="ECO:0000313" key="5">
    <source>
        <dbReference type="EMBL" id="KAJ8947891.1"/>
    </source>
</evidence>
<dbReference type="InterPro" id="IPR037198">
    <property type="entry name" value="MutL_C_sf"/>
</dbReference>
<sequence>MEIRRLRSEIVAKIKSSSTMSSVTQCVTELVLNSLDAKCTAVAVRVNLVTFRVQVVDNGEGIAREDLESAGLRHMTSKCDSLEQLEKQVKCHGFRGETLASIIGVSESVEVTSKHISSSETYSKLFNDRAGNVRLVKDRPSCGTTVTVEGFLHNLPIRRKRVVPELELEDIKKSVECLVLIHPEVSFSVRNDVTGALILNSKKNKNILSSFRYIHPTVKDEFSLMRVSKGKMTIEALLCKGLFESRHLQYLYVNKRPVHCPKIQKFICRRFYKSHSFRKKGALNYVEGNKVKYPAYMVNIKCPRSNVDILLNATKTVVEFTNWGVVLRCLEKLMNSFLGVDKSTPKNKYLTPVRGFKSDCGVSQICGAQKAFGYKRGKSDTEKVIPEKVHRASPASSASEIEETQLPSSKKKVEGDSNDILVSVEGKIDGENKQQLTPKEHRRTVDAEEEKNDFTLSLAKENRKFKKPLPITVSHKDKPSGLPNRKIYQYPNTNISPYNPPKLITANRENSDTKNVPPSLPLLSDDRNSLFSKFTDDEDKGKNLIMDMFLKSTQVFNSEEDVLSNPRSEETVFEVESNFLAENNIQTRVNGLSKTMSVSVNVKSMKKIRKPKARGKSSKCVQTSVRNERMVSRSIQATADQKDPELAGFNFKNGGCNCNCHTGSGKLFNFKNLEEPKPPSYLLGGTVDLSATGSNLQLSLLNRALNLSEAESDLVENNVSPIEGIDNFERRWHEDTKRSKCKVNGNFQYENAFEYEKSPYFQSKQKYPHKKFDTAPQTIINERDLKFQRVFPPNPKNCLPTNETVGKPEEPSELFITLSNRQQRNILEKELVAEKAISERQFLDWKSQEVPEDKHEEFHELENEWTIKVNNLGSNFYVNKRTGFTTFFTPKPNSNQFKLDARFDFIPKGLSPILNDIKPVDKSLSQNKKDLLQDYILESHQDDLLTVKWKNYMKNSGKYPKAFFEEIYKEKVKQFECPIPSISTHSGKKYGAELNGVVSFDKSLFNNITVIGQLDKKFIVAFERLKKLIILFDQHAVHERVRLEELSKAYGNSRTECEDKFILFVPRNDLALLKRHETYLNSLGLSVEFFENGITISEIPSCLYHKFKVTDAEDSLNRAVQLLVNEIIEMLRTTRGVSFKSTPQILQNVVNLEACR</sequence>
<dbReference type="Pfam" id="PF01119">
    <property type="entry name" value="DNA_mis_repair"/>
    <property type="match status" value="1"/>
</dbReference>
<dbReference type="InterPro" id="IPR013507">
    <property type="entry name" value="DNA_mismatch_S5_2-like"/>
</dbReference>
<evidence type="ECO:0000256" key="2">
    <source>
        <dbReference type="ARBA" id="ARBA00022763"/>
    </source>
</evidence>
<feature type="region of interest" description="Disordered" evidence="3">
    <location>
        <begin position="429"/>
        <end position="448"/>
    </location>
</feature>
<dbReference type="GO" id="GO:0032300">
    <property type="term" value="C:mismatch repair complex"/>
    <property type="evidence" value="ECO:0007669"/>
    <property type="project" value="InterPro"/>
</dbReference>
<evidence type="ECO:0000256" key="1">
    <source>
        <dbReference type="ARBA" id="ARBA00006082"/>
    </source>
</evidence>
<reference evidence="5" key="1">
    <citation type="journal article" date="2023" name="Insect Mol. Biol.">
        <title>Genome sequencing provides insights into the evolution of gene families encoding plant cell wall-degrading enzymes in longhorned beetles.</title>
        <authorList>
            <person name="Shin N.R."/>
            <person name="Okamura Y."/>
            <person name="Kirsch R."/>
            <person name="Pauchet Y."/>
        </authorList>
    </citation>
    <scope>NUCLEOTIDE SEQUENCE</scope>
    <source>
        <strain evidence="5">AMC_N1</strain>
    </source>
</reference>
<dbReference type="InterPro" id="IPR014721">
    <property type="entry name" value="Ribsml_uS5_D2-typ_fold_subgr"/>
</dbReference>
<dbReference type="PANTHER" id="PTHR10073">
    <property type="entry name" value="DNA MISMATCH REPAIR PROTEIN MLH, PMS, MUTL"/>
    <property type="match status" value="1"/>
</dbReference>
<proteinExistence type="inferred from homology"/>
<dbReference type="PANTHER" id="PTHR10073:SF47">
    <property type="entry name" value="DNA MISMATCH REPAIR PROTEIN MLH3"/>
    <property type="match status" value="1"/>
</dbReference>
<dbReference type="GO" id="GO:0005524">
    <property type="term" value="F:ATP binding"/>
    <property type="evidence" value="ECO:0007669"/>
    <property type="project" value="InterPro"/>
</dbReference>
<dbReference type="Pfam" id="PF13589">
    <property type="entry name" value="HATPase_c_3"/>
    <property type="match status" value="1"/>
</dbReference>
<feature type="region of interest" description="Disordered" evidence="3">
    <location>
        <begin position="387"/>
        <end position="414"/>
    </location>
</feature>
<dbReference type="SUPFAM" id="SSF118116">
    <property type="entry name" value="DNA mismatch repair protein MutL"/>
    <property type="match status" value="1"/>
</dbReference>
<keyword evidence="2" id="KW-0227">DNA damage</keyword>
<evidence type="ECO:0000259" key="4">
    <source>
        <dbReference type="PROSITE" id="PS50020"/>
    </source>
</evidence>
<dbReference type="InterPro" id="IPR042120">
    <property type="entry name" value="MutL_C_dimsub"/>
</dbReference>
<dbReference type="SMART" id="SM01340">
    <property type="entry name" value="DNA_mis_repair"/>
    <property type="match status" value="1"/>
</dbReference>
<gene>
    <name evidence="5" type="ORF">NQ318_010037</name>
</gene>
<dbReference type="Pfam" id="PF08676">
    <property type="entry name" value="MutL_C"/>
    <property type="match status" value="1"/>
</dbReference>
<dbReference type="InterPro" id="IPR001202">
    <property type="entry name" value="WW_dom"/>
</dbReference>
<dbReference type="InterPro" id="IPR020568">
    <property type="entry name" value="Ribosomal_Su5_D2-typ_SF"/>
</dbReference>
<dbReference type="EMBL" id="JAPWTK010000150">
    <property type="protein sequence ID" value="KAJ8947891.1"/>
    <property type="molecule type" value="Genomic_DNA"/>
</dbReference>
<dbReference type="SUPFAM" id="SSF55874">
    <property type="entry name" value="ATPase domain of HSP90 chaperone/DNA topoisomerase II/histidine kinase"/>
    <property type="match status" value="1"/>
</dbReference>
<dbReference type="InterPro" id="IPR038973">
    <property type="entry name" value="MutL/Mlh/Pms-like"/>
</dbReference>
<organism evidence="5 6">
    <name type="scientific">Aromia moschata</name>
    <dbReference type="NCBI Taxonomy" id="1265417"/>
    <lineage>
        <taxon>Eukaryota</taxon>
        <taxon>Metazoa</taxon>
        <taxon>Ecdysozoa</taxon>
        <taxon>Arthropoda</taxon>
        <taxon>Hexapoda</taxon>
        <taxon>Insecta</taxon>
        <taxon>Pterygota</taxon>
        <taxon>Neoptera</taxon>
        <taxon>Endopterygota</taxon>
        <taxon>Coleoptera</taxon>
        <taxon>Polyphaga</taxon>
        <taxon>Cucujiformia</taxon>
        <taxon>Chrysomeloidea</taxon>
        <taxon>Cerambycidae</taxon>
        <taxon>Cerambycinae</taxon>
        <taxon>Callichromatini</taxon>
        <taxon>Aromia</taxon>
    </lineage>
</organism>
<dbReference type="GO" id="GO:0006298">
    <property type="term" value="P:mismatch repair"/>
    <property type="evidence" value="ECO:0007669"/>
    <property type="project" value="InterPro"/>
</dbReference>
<protein>
    <recommendedName>
        <fullName evidence="4">WW domain-containing protein</fullName>
    </recommendedName>
</protein>
<dbReference type="GO" id="GO:0140664">
    <property type="term" value="F:ATP-dependent DNA damage sensor activity"/>
    <property type="evidence" value="ECO:0007669"/>
    <property type="project" value="InterPro"/>
</dbReference>
<dbReference type="Proteomes" id="UP001162162">
    <property type="component" value="Unassembled WGS sequence"/>
</dbReference>
<dbReference type="PROSITE" id="PS01159">
    <property type="entry name" value="WW_DOMAIN_1"/>
    <property type="match status" value="1"/>
</dbReference>
<comment type="caution">
    <text evidence="5">The sequence shown here is derived from an EMBL/GenBank/DDBJ whole genome shotgun (WGS) entry which is preliminary data.</text>
</comment>
<dbReference type="Gene3D" id="3.30.230.10">
    <property type="match status" value="1"/>
</dbReference>
<dbReference type="InterPro" id="IPR002099">
    <property type="entry name" value="MutL/Mlh/PMS"/>
</dbReference>
<dbReference type="PROSITE" id="PS50020">
    <property type="entry name" value="WW_DOMAIN_2"/>
    <property type="match status" value="1"/>
</dbReference>
<evidence type="ECO:0000256" key="3">
    <source>
        <dbReference type="SAM" id="MobiDB-lite"/>
    </source>
</evidence>
<feature type="region of interest" description="Disordered" evidence="3">
    <location>
        <begin position="471"/>
        <end position="500"/>
    </location>
</feature>
<dbReference type="AlphaFoldDB" id="A0AAV8YA51"/>
<accession>A0AAV8YA51</accession>
<dbReference type="InterPro" id="IPR014790">
    <property type="entry name" value="MutL_C"/>
</dbReference>
<comment type="similarity">
    <text evidence="1">Belongs to the DNA mismatch repair MutL/HexB family.</text>
</comment>
<feature type="domain" description="WW" evidence="4">
    <location>
        <begin position="859"/>
        <end position="892"/>
    </location>
</feature>
<keyword evidence="6" id="KW-1185">Reference proteome</keyword>
<evidence type="ECO:0000313" key="6">
    <source>
        <dbReference type="Proteomes" id="UP001162162"/>
    </source>
</evidence>